<comment type="caution">
    <text evidence="2">The sequence shown here is derived from an EMBL/GenBank/DDBJ whole genome shotgun (WGS) entry which is preliminary data.</text>
</comment>
<gene>
    <name evidence="2" type="ORF">THARTR1_04382</name>
</gene>
<dbReference type="GO" id="GO:0016020">
    <property type="term" value="C:membrane"/>
    <property type="evidence" value="ECO:0007669"/>
    <property type="project" value="TreeGrafter"/>
</dbReference>
<accession>A0A2K0UBT0</accession>
<dbReference type="PANTHER" id="PTHR32251:SF15">
    <property type="entry name" value="3-OXO-5-ALPHA-STEROID 4-DEHYDROGENASE (DUF1295)"/>
    <property type="match status" value="1"/>
</dbReference>
<feature type="transmembrane region" description="Helical" evidence="1">
    <location>
        <begin position="12"/>
        <end position="30"/>
    </location>
</feature>
<keyword evidence="1" id="KW-0472">Membrane</keyword>
<sequence length="57" mass="6945">MLPIHVFDDYYLTTLFLIAWAVRLTTLLLLRILKTGKDDRFDEMRQKFFPFLGFWAF</sequence>
<dbReference type="AlphaFoldDB" id="A0A2K0UBT0"/>
<reference evidence="2 3" key="1">
    <citation type="submission" date="2017-02" db="EMBL/GenBank/DDBJ databases">
        <title>Genomes of Trichoderma spp. with biocontrol activity.</title>
        <authorList>
            <person name="Gardiner D."/>
            <person name="Kazan K."/>
            <person name="Vos C."/>
            <person name="Harvey P."/>
        </authorList>
    </citation>
    <scope>NUCLEOTIDE SEQUENCE [LARGE SCALE GENOMIC DNA]</scope>
    <source>
        <strain evidence="2 3">Tr1</strain>
    </source>
</reference>
<keyword evidence="1" id="KW-0812">Transmembrane</keyword>
<dbReference type="Proteomes" id="UP000236290">
    <property type="component" value="Unassembled WGS sequence"/>
</dbReference>
<dbReference type="Pfam" id="PF06966">
    <property type="entry name" value="DUF1295"/>
    <property type="match status" value="1"/>
</dbReference>
<evidence type="ECO:0000313" key="3">
    <source>
        <dbReference type="Proteomes" id="UP000236290"/>
    </source>
</evidence>
<name>A0A2K0UBT0_TRIHA</name>
<dbReference type="EMBL" id="MTYI01000054">
    <property type="protein sequence ID" value="PNP55240.1"/>
    <property type="molecule type" value="Genomic_DNA"/>
</dbReference>
<keyword evidence="1" id="KW-1133">Transmembrane helix</keyword>
<evidence type="ECO:0000313" key="2">
    <source>
        <dbReference type="EMBL" id="PNP55240.1"/>
    </source>
</evidence>
<dbReference type="PANTHER" id="PTHR32251">
    <property type="entry name" value="3-OXO-5-ALPHA-STEROID 4-DEHYDROGENASE"/>
    <property type="match status" value="1"/>
</dbReference>
<proteinExistence type="predicted"/>
<protein>
    <submittedName>
        <fullName evidence="2">Uncharacterized protein</fullName>
    </submittedName>
</protein>
<organism evidence="2 3">
    <name type="scientific">Trichoderma harzianum</name>
    <name type="common">Hypocrea lixii</name>
    <dbReference type="NCBI Taxonomy" id="5544"/>
    <lineage>
        <taxon>Eukaryota</taxon>
        <taxon>Fungi</taxon>
        <taxon>Dikarya</taxon>
        <taxon>Ascomycota</taxon>
        <taxon>Pezizomycotina</taxon>
        <taxon>Sordariomycetes</taxon>
        <taxon>Hypocreomycetidae</taxon>
        <taxon>Hypocreales</taxon>
        <taxon>Hypocreaceae</taxon>
        <taxon>Trichoderma</taxon>
    </lineage>
</organism>
<evidence type="ECO:0000256" key="1">
    <source>
        <dbReference type="SAM" id="Phobius"/>
    </source>
</evidence>
<dbReference type="InterPro" id="IPR010721">
    <property type="entry name" value="UstE-like"/>
</dbReference>